<dbReference type="OrthoDB" id="1894923at2759"/>
<dbReference type="PANTHER" id="PTHR34191:SF20">
    <property type="entry name" value="LATE EMBRYOGENESIS ABUNDANT PROTEIN (LEA) FAMILY PROTEIN"/>
    <property type="match status" value="1"/>
</dbReference>
<dbReference type="GeneID" id="105055784"/>
<protein>
    <submittedName>
        <fullName evidence="3">Late embryogenesis abundant protein 1</fullName>
    </submittedName>
</protein>
<feature type="compositionally biased region" description="Polar residues" evidence="1">
    <location>
        <begin position="24"/>
        <end position="63"/>
    </location>
</feature>
<dbReference type="AlphaFoldDB" id="A0A6I9S2T1"/>
<organism evidence="2 3">
    <name type="scientific">Elaeis guineensis var. tenera</name>
    <name type="common">Oil palm</name>
    <dbReference type="NCBI Taxonomy" id="51953"/>
    <lineage>
        <taxon>Eukaryota</taxon>
        <taxon>Viridiplantae</taxon>
        <taxon>Streptophyta</taxon>
        <taxon>Embryophyta</taxon>
        <taxon>Tracheophyta</taxon>
        <taxon>Spermatophyta</taxon>
        <taxon>Magnoliopsida</taxon>
        <taxon>Liliopsida</taxon>
        <taxon>Arecaceae</taxon>
        <taxon>Arecoideae</taxon>
        <taxon>Cocoseae</taxon>
        <taxon>Elaeidinae</taxon>
        <taxon>Elaeis</taxon>
    </lineage>
</organism>
<dbReference type="RefSeq" id="XP_010936077.1">
    <property type="nucleotide sequence ID" value="XM_010937775.3"/>
</dbReference>
<evidence type="ECO:0000313" key="3">
    <source>
        <dbReference type="RefSeq" id="XP_010936077.1"/>
    </source>
</evidence>
<dbReference type="Proteomes" id="UP000504607">
    <property type="component" value="Chromosome 12"/>
</dbReference>
<name>A0A6I9S2T1_ELAGV</name>
<dbReference type="KEGG" id="egu:105055784"/>
<dbReference type="InParanoid" id="A0A6I9S2T1"/>
<proteinExistence type="predicted"/>
<sequence length="93" mass="9594">MSSTQQTFSSGKARGEGQAKADQMLQSAKDTAHSITGGASDTRQSAQENTEQAAGFLQQTGEQVRQMAQGAMDAVKNATGMGNANSGTTTSKH</sequence>
<reference evidence="3" key="1">
    <citation type="submission" date="2025-08" db="UniProtKB">
        <authorList>
            <consortium name="RefSeq"/>
        </authorList>
    </citation>
    <scope>IDENTIFICATION</scope>
</reference>
<evidence type="ECO:0000313" key="2">
    <source>
        <dbReference type="Proteomes" id="UP000504607"/>
    </source>
</evidence>
<feature type="compositionally biased region" description="Polar residues" evidence="1">
    <location>
        <begin position="1"/>
        <end position="10"/>
    </location>
</feature>
<accession>A0A6I9S2T1</accession>
<gene>
    <name evidence="3" type="primary">LOC105055784</name>
</gene>
<feature type="region of interest" description="Disordered" evidence="1">
    <location>
        <begin position="1"/>
        <end position="70"/>
    </location>
</feature>
<dbReference type="PANTHER" id="PTHR34191">
    <property type="entry name" value="LATE EMBRYOGENESIS ABUNDANT PROTEIN (LEA) FAMILY PROTEIN"/>
    <property type="match status" value="1"/>
</dbReference>
<evidence type="ECO:0000256" key="1">
    <source>
        <dbReference type="SAM" id="MobiDB-lite"/>
    </source>
</evidence>
<dbReference type="InterPro" id="IPR039624">
    <property type="entry name" value="LEA1/2/D7/KIN2"/>
</dbReference>
<keyword evidence="2" id="KW-1185">Reference proteome</keyword>